<proteinExistence type="predicted"/>
<sequence>MAEEKSEHIIRQEHFIAGVETGIESERARILALLDQVPDMGSSDWADGYHESLEEAIKLIKGEKE</sequence>
<evidence type="ECO:0000313" key="1">
    <source>
        <dbReference type="EMBL" id="CAB4128167.1"/>
    </source>
</evidence>
<gene>
    <name evidence="1" type="ORF">UFOVP111_12</name>
</gene>
<accession>A0A6J5L4J5</accession>
<organism evidence="1">
    <name type="scientific">uncultured Caudovirales phage</name>
    <dbReference type="NCBI Taxonomy" id="2100421"/>
    <lineage>
        <taxon>Viruses</taxon>
        <taxon>Duplodnaviria</taxon>
        <taxon>Heunggongvirae</taxon>
        <taxon>Uroviricota</taxon>
        <taxon>Caudoviricetes</taxon>
        <taxon>Peduoviridae</taxon>
        <taxon>Maltschvirus</taxon>
        <taxon>Maltschvirus maltsch</taxon>
    </lineage>
</organism>
<reference evidence="1" key="1">
    <citation type="submission" date="2020-04" db="EMBL/GenBank/DDBJ databases">
        <authorList>
            <person name="Chiriac C."/>
            <person name="Salcher M."/>
            <person name="Ghai R."/>
            <person name="Kavagutti S V."/>
        </authorList>
    </citation>
    <scope>NUCLEOTIDE SEQUENCE</scope>
</reference>
<name>A0A6J5L4J5_9CAUD</name>
<protein>
    <submittedName>
        <fullName evidence="1">Uncharacterized protein</fullName>
    </submittedName>
</protein>
<dbReference type="EMBL" id="LR796226">
    <property type="protein sequence ID" value="CAB4128167.1"/>
    <property type="molecule type" value="Genomic_DNA"/>
</dbReference>